<evidence type="ECO:0000313" key="3">
    <source>
        <dbReference type="EMBL" id="CAF0864533.1"/>
    </source>
</evidence>
<organism evidence="3 4">
    <name type="scientific">Adineta ricciae</name>
    <name type="common">Rotifer</name>
    <dbReference type="NCBI Taxonomy" id="249248"/>
    <lineage>
        <taxon>Eukaryota</taxon>
        <taxon>Metazoa</taxon>
        <taxon>Spiralia</taxon>
        <taxon>Gnathifera</taxon>
        <taxon>Rotifera</taxon>
        <taxon>Eurotatoria</taxon>
        <taxon>Bdelloidea</taxon>
        <taxon>Adinetida</taxon>
        <taxon>Adinetidae</taxon>
        <taxon>Adineta</taxon>
    </lineage>
</organism>
<feature type="compositionally biased region" description="Polar residues" evidence="2">
    <location>
        <begin position="628"/>
        <end position="637"/>
    </location>
</feature>
<feature type="region of interest" description="Disordered" evidence="2">
    <location>
        <begin position="351"/>
        <end position="389"/>
    </location>
</feature>
<dbReference type="OrthoDB" id="10044833at2759"/>
<reference evidence="3" key="1">
    <citation type="submission" date="2021-02" db="EMBL/GenBank/DDBJ databases">
        <authorList>
            <person name="Nowell W R."/>
        </authorList>
    </citation>
    <scope>NUCLEOTIDE SEQUENCE</scope>
</reference>
<gene>
    <name evidence="3" type="ORF">EDS130_LOCUS7975</name>
</gene>
<feature type="compositionally biased region" description="Polar residues" evidence="2">
    <location>
        <begin position="451"/>
        <end position="477"/>
    </location>
</feature>
<feature type="coiled-coil region" evidence="1">
    <location>
        <begin position="160"/>
        <end position="191"/>
    </location>
</feature>
<dbReference type="AlphaFoldDB" id="A0A813X4M8"/>
<sequence>MATRNYFDRTLPRNSLGGFYTSASLIDNRGAYSLPSRRFGQHYLHDTNLYSRGKVFSSSSSSSFSATQQPPQSSVPADSYSGHVRERSVSLTRSPSFSQMSSPHYQSSLDLVAASLKCDDCRTNDGLFQCCHCDQRLCIQCCNKHYKNITVELERLHELSDRLVAKILDAKNDLERQKNEALEQCHKWRVDTINTINKAHTLIVQTVHDEYETLGKEYESFVQQGMAHIHVDQNELMRMKKSNLGSLLSTATSSSTNDSTNAIDTIRKRIETFAKTVDETGRFSFQVRLPTFYIDDSLRVDSRFGDVTRSTSATWKNDDNLPTSPSTERLDFSKLEESIIPNDIIAEKVDKSNKSFDNKQHKTSDVQSSHSTEETHEEEKKPSGNTQSNDAEILVTDEKSDLIPTSNPQIIEISDRADMQESDGDEQPTKPCSLSSSSEKVELDDNDDASRQSSRYALSVENNPELQQQQFYSPTSRSENLNNSTGTTSSSPNRTSPTSLDRTLTVALHDPSFRKRSCPINNGSGAFHNHRHQTYSFPRAPSPSFPANDNEDAFRSISYVQLKREQDGSLEGIAIQIEQSHQTNGKIQRRRTCMESCGVRRRATILPPRCPSSTRDRSSNDQPGLCYRTNSTPASLN</sequence>
<feature type="region of interest" description="Disordered" evidence="2">
    <location>
        <begin position="416"/>
        <end position="501"/>
    </location>
</feature>
<feature type="compositionally biased region" description="Basic and acidic residues" evidence="2">
    <location>
        <begin position="351"/>
        <end position="364"/>
    </location>
</feature>
<evidence type="ECO:0000313" key="4">
    <source>
        <dbReference type="Proteomes" id="UP000663852"/>
    </source>
</evidence>
<feature type="compositionally biased region" description="Low complexity" evidence="2">
    <location>
        <begin position="478"/>
        <end position="499"/>
    </location>
</feature>
<evidence type="ECO:0000256" key="2">
    <source>
        <dbReference type="SAM" id="MobiDB-lite"/>
    </source>
</evidence>
<dbReference type="Proteomes" id="UP000663852">
    <property type="component" value="Unassembled WGS sequence"/>
</dbReference>
<keyword evidence="1" id="KW-0175">Coiled coil</keyword>
<feature type="region of interest" description="Disordered" evidence="2">
    <location>
        <begin position="606"/>
        <end position="637"/>
    </location>
</feature>
<feature type="compositionally biased region" description="Basic and acidic residues" evidence="2">
    <location>
        <begin position="371"/>
        <end position="382"/>
    </location>
</feature>
<dbReference type="EMBL" id="CAJNOJ010000025">
    <property type="protein sequence ID" value="CAF0864533.1"/>
    <property type="molecule type" value="Genomic_DNA"/>
</dbReference>
<evidence type="ECO:0000256" key="1">
    <source>
        <dbReference type="SAM" id="Coils"/>
    </source>
</evidence>
<accession>A0A813X4M8</accession>
<comment type="caution">
    <text evidence="3">The sequence shown here is derived from an EMBL/GenBank/DDBJ whole genome shotgun (WGS) entry which is preliminary data.</text>
</comment>
<protein>
    <submittedName>
        <fullName evidence="3">Uncharacterized protein</fullName>
    </submittedName>
</protein>
<proteinExistence type="predicted"/>
<feature type="region of interest" description="Disordered" evidence="2">
    <location>
        <begin position="61"/>
        <end position="85"/>
    </location>
</feature>
<feature type="compositionally biased region" description="Polar residues" evidence="2">
    <location>
        <begin position="66"/>
        <end position="76"/>
    </location>
</feature>
<name>A0A813X4M8_ADIRI</name>